<reference evidence="1 2" key="1">
    <citation type="journal article" date="2001" name="Nature">
        <title>Initial sequencing and analysis of the human genome.</title>
        <authorList>
            <consortium name="International Human Genome Sequencing Consortium"/>
            <person name="Lander E.S."/>
            <person name="Linton L.M."/>
            <person name="Birren B."/>
            <person name="Nusbaum C."/>
            <person name="Zody M.C."/>
            <person name="Baldwin J."/>
            <person name="Devon K."/>
            <person name="Dewar K."/>
            <person name="Doyle M."/>
            <person name="FitzHugh W."/>
            <person name="Funke R."/>
            <person name="Gage D."/>
            <person name="Harris K."/>
            <person name="Heaford A."/>
            <person name="Howland J."/>
            <person name="Kann L."/>
            <person name="Lehoczky J."/>
            <person name="LeVine R."/>
            <person name="McEwan P."/>
            <person name="McKernan K."/>
            <person name="Meldrim J."/>
            <person name="Mesirov J.P."/>
            <person name="Miranda C."/>
            <person name="Morris W."/>
            <person name="Naylor J."/>
            <person name="Raymond C."/>
            <person name="Rosetti M."/>
            <person name="Santos R."/>
            <person name="Sheridan A."/>
            <person name="Sougnez C."/>
            <person name="Stange-Thomann N."/>
            <person name="Stojanovic N."/>
            <person name="Subramanian A."/>
            <person name="Wyman D."/>
            <person name="Rogers J."/>
            <person name="Sulston J."/>
            <person name="Ainscough R."/>
            <person name="Beck S."/>
            <person name="Bentley D."/>
            <person name="Burton J."/>
            <person name="Clee C."/>
            <person name="Carter N."/>
            <person name="Coulson A."/>
            <person name="Deadman R."/>
            <person name="Deloukas P."/>
            <person name="Dunham A."/>
            <person name="Dunham I."/>
            <person name="Durbin R."/>
            <person name="French L."/>
            <person name="Grafham D."/>
            <person name="Gregory S."/>
            <person name="Hubbard T."/>
            <person name="Humphray S."/>
            <person name="Hunt A."/>
            <person name="Jones M."/>
            <person name="Lloyd C."/>
            <person name="McMurray A."/>
            <person name="Matthews L."/>
            <person name="Mercer S."/>
            <person name="Milne S."/>
            <person name="Mullikin J.C."/>
            <person name="Mungall A."/>
            <person name="Plumb R."/>
            <person name="Ross M."/>
            <person name="Shownkeen R."/>
            <person name="Sims S."/>
            <person name="Waterston R.H."/>
            <person name="Wilson R.K."/>
            <person name="Hillier L.W."/>
            <person name="McPherson J.D."/>
            <person name="Marra M.A."/>
            <person name="Mardis E.R."/>
            <person name="Fulton L.A."/>
            <person name="Chinwalla A.T."/>
            <person name="Pepin K.H."/>
            <person name="Gish W.R."/>
            <person name="Chissoe S.L."/>
            <person name="Wendl M.C."/>
            <person name="Delehaunty K.D."/>
            <person name="Miner T.L."/>
            <person name="Delehaunty A."/>
            <person name="Kramer J.B."/>
            <person name="Cook L.L."/>
            <person name="Fulton R.S."/>
            <person name="Johnson D.L."/>
            <person name="Minx P.J."/>
            <person name="Clifton S.W."/>
            <person name="Hawkins T."/>
            <person name="Branscomb E."/>
            <person name="Predki P."/>
            <person name="Richardson P."/>
            <person name="Wenning S."/>
            <person name="Slezak T."/>
            <person name="Doggett N."/>
            <person name="Cheng J.F."/>
            <person name="Olsen A."/>
            <person name="Lucas S."/>
            <person name="Elkin C."/>
            <person name="Uberbacher E."/>
            <person name="Frazier M."/>
            <person name="Gibbs R.A."/>
            <person name="Muzny D.M."/>
            <person name="Scherer S.E."/>
            <person name="Bouck J.B."/>
            <person name="Sodergren E.J."/>
            <person name="Worley K.C."/>
            <person name="Rives C.M."/>
            <person name="Gorrell J.H."/>
            <person name="Metzker M.L."/>
            <person name="Naylor S.L."/>
            <person name="Kucherlapati R.S."/>
            <person name="Nelson D.L."/>
            <person name="Weinstock G.M."/>
            <person name="Sakaki Y."/>
            <person name="Fujiyama A."/>
            <person name="Hattori M."/>
            <person name="Yada T."/>
            <person name="Toyoda A."/>
            <person name="Itoh T."/>
            <person name="Kawagoe C."/>
            <person name="Watanabe H."/>
            <person name="Totoki Y."/>
            <person name="Taylor T."/>
            <person name="Weissenbach J."/>
            <person name="Heilig R."/>
            <person name="Saurin W."/>
            <person name="Artiguenave F."/>
            <person name="Brottier P."/>
            <person name="Bruls T."/>
            <person name="Pelletier E."/>
            <person name="Robert C."/>
            <person name="Wincker P."/>
            <person name="Smith D.R."/>
            <person name="Doucette-Stamm L."/>
            <person name="Rubenfield M."/>
            <person name="Weinstock K."/>
            <person name="Lee H.M."/>
            <person name="Dubois J."/>
            <person name="Rosenthal A."/>
            <person name="Platzer M."/>
            <person name="Nyakatura G."/>
            <person name="Taudien S."/>
            <person name="Rump A."/>
            <person name="Yang H."/>
            <person name="Yu J."/>
            <person name="Wang J."/>
            <person name="Huang G."/>
            <person name="Gu J."/>
            <person name="Hood L."/>
            <person name="Rowen L."/>
            <person name="Madan A."/>
            <person name="Qin S."/>
            <person name="Davis R.W."/>
            <person name="Federspiel N.A."/>
            <person name="Abola A.P."/>
            <person name="Proctor M.J."/>
            <person name="Myers R.M."/>
            <person name="Schmutz J."/>
            <person name="Dickson M."/>
            <person name="Grimwood J."/>
            <person name="Cox D.R."/>
            <person name="Olson M.V."/>
            <person name="Kaul R."/>
            <person name="Raymond C."/>
            <person name="Shimizu N."/>
            <person name="Kawasaki K."/>
            <person name="Minoshima S."/>
            <person name="Evans G.A."/>
            <person name="Athanasiou M."/>
            <person name="Schultz R."/>
            <person name="Roe B.A."/>
            <person name="Chen F."/>
            <person name="Pan H."/>
            <person name="Ramser J."/>
            <person name="Lehrach H."/>
            <person name="Reinhardt R."/>
            <person name="McCombie W.R."/>
            <person name="de la Bastide M."/>
            <person name="Dedhia N."/>
            <person name="Blocker H."/>
            <person name="Hornischer K."/>
            <person name="Nordsiek G."/>
            <person name="Agarwala R."/>
            <person name="Aravind L."/>
            <person name="Bailey J.A."/>
            <person name="Bateman A."/>
            <person name="Batzoglou S."/>
            <person name="Birney E."/>
            <person name="Bork P."/>
            <person name="Brown D.G."/>
            <person name="Burge C.B."/>
            <person name="Cerutti L."/>
            <person name="Chen H.C."/>
            <person name="Church D."/>
            <person name="Clamp M."/>
            <person name="Copley R.R."/>
            <person name="Doerks T."/>
            <person name="Eddy S.R."/>
            <person name="Eichler E.E."/>
            <person name="Furey T.S."/>
            <person name="Galagan J."/>
            <person name="Gilbert J.G."/>
            <person name="Harmon C."/>
            <person name="Hayashizaki Y."/>
            <person name="Haussler D."/>
            <person name="Hermjakob H."/>
            <person name="Hokamp K."/>
            <person name="Jang W."/>
            <person name="Johnson L.S."/>
            <person name="Jones T.A."/>
            <person name="Kasif S."/>
            <person name="Kaspryzk A."/>
            <person name="Kennedy S."/>
            <person name="Kent W.J."/>
            <person name="Kitts P."/>
            <person name="Koonin E.V."/>
            <person name="Korf I."/>
            <person name="Kulp D."/>
            <person name="Lancet D."/>
            <person name="Lowe T.M."/>
            <person name="McLysaght A."/>
            <person name="Mikkelsen T."/>
            <person name="Moran J.V."/>
            <person name="Mulder N."/>
            <person name="Pollara V.J."/>
            <person name="Ponting C.P."/>
            <person name="Schuler G."/>
            <person name="Schultz J."/>
            <person name="Slater G."/>
            <person name="Smit A.F."/>
            <person name="Stupka E."/>
            <person name="Szustakowski J."/>
            <person name="Thierry-Mieg D."/>
            <person name="Thierry-Mieg J."/>
            <person name="Wagner L."/>
            <person name="Wallis J."/>
            <person name="Wheeler R."/>
            <person name="Williams A."/>
            <person name="Wolf Y.I."/>
            <person name="Wolfe K.H."/>
            <person name="Yang S.P."/>
            <person name="Yeh R.F."/>
            <person name="Collins F."/>
            <person name="Guyer M.S."/>
            <person name="Peterson J."/>
            <person name="Felsenfeld A."/>
            <person name="Wetterstrand K.A."/>
            <person name="Patrinos A."/>
            <person name="Morgan M.J."/>
            <person name="de Jong P."/>
            <person name="Catanese J.J."/>
            <person name="Osoegawa K."/>
            <person name="Shizuya H."/>
            <person name="Choi S."/>
            <person name="Chen Y.J."/>
        </authorList>
    </citation>
    <scope>NUCLEOTIDE SEQUENCE [LARGE SCALE GENOMIC DNA]</scope>
</reference>
<dbReference type="Ensembl" id="ENST00000697664.1">
    <property type="protein sequence ID" value="ENSP00000513389.1"/>
    <property type="gene ID" value="ENSG00000285082.3"/>
</dbReference>
<dbReference type="EMBL" id="AL354754">
    <property type="status" value="NOT_ANNOTATED_CDS"/>
    <property type="molecule type" value="Genomic_DNA"/>
</dbReference>
<dbReference type="SUPFAM" id="SSF52058">
    <property type="entry name" value="L domain-like"/>
    <property type="match status" value="1"/>
</dbReference>
<protein>
    <submittedName>
        <fullName evidence="1">Uncharacterized protein</fullName>
    </submittedName>
</protein>
<dbReference type="EMBL" id="AL160272">
    <property type="status" value="NOT_ANNOTATED_CDS"/>
    <property type="molecule type" value="Genomic_DNA"/>
</dbReference>
<dbReference type="Gene3D" id="3.80.10.10">
    <property type="entry name" value="Ribonuclease Inhibitor"/>
    <property type="match status" value="1"/>
</dbReference>
<keyword evidence="2" id="KW-1185">Reference proteome</keyword>
<organism evidence="1 2">
    <name type="scientific">Homo sapiens</name>
    <name type="common">Human</name>
    <dbReference type="NCBI Taxonomy" id="9606"/>
    <lineage>
        <taxon>Eukaryota</taxon>
        <taxon>Metazoa</taxon>
        <taxon>Chordata</taxon>
        <taxon>Craniata</taxon>
        <taxon>Vertebrata</taxon>
        <taxon>Euteleostomi</taxon>
        <taxon>Mammalia</taxon>
        <taxon>Eutheria</taxon>
        <taxon>Euarchontoglires</taxon>
        <taxon>Primates</taxon>
        <taxon>Haplorrhini</taxon>
        <taxon>Catarrhini</taxon>
        <taxon>Hominidae</taxon>
        <taxon>Homo</taxon>
    </lineage>
</organism>
<dbReference type="EMBL" id="AL445663">
    <property type="status" value="NOT_ANNOTATED_CDS"/>
    <property type="molecule type" value="Genomic_DNA"/>
</dbReference>
<evidence type="ECO:0000313" key="1">
    <source>
        <dbReference type="Ensembl" id="ENSP00000513389.1"/>
    </source>
</evidence>
<accession>A0A8V8TL57</accession>
<reference evidence="1" key="4">
    <citation type="submission" date="2025-08" db="UniProtKB">
        <authorList>
            <consortium name="Ensembl"/>
        </authorList>
    </citation>
    <scope>IDENTIFICATION</scope>
</reference>
<proteinExistence type="predicted"/>
<dbReference type="InterPro" id="IPR032675">
    <property type="entry name" value="LRR_dom_sf"/>
</dbReference>
<name>A0A8V8TL57_HUMAN</name>
<sequence>MELNFYKIPDNLPFSTKNLDLSFNPLRHLGSYSFFSFPELQVLDLSRKIKQKAERKKKRRSLGVKLYA</sequence>
<dbReference type="GeneCards" id="ENSG00000285082"/>
<reference evidence="1" key="5">
    <citation type="submission" date="2025-09" db="UniProtKB">
        <authorList>
            <consortium name="Ensembl"/>
        </authorList>
    </citation>
    <scope>IDENTIFICATION</scope>
</reference>
<reference evidence="1 2" key="2">
    <citation type="journal article" date="2004" name="Nature">
        <title>DNA sequence and analysis of human chromosome 9.</title>
        <authorList>
            <person name="Humphray S.J."/>
            <person name="Oliver K."/>
            <person name="Hunt A.R."/>
            <person name="Plumb R.W."/>
            <person name="Loveland J.E."/>
            <person name="Howe K.L."/>
            <person name="Andrews T.D."/>
            <person name="Searle S."/>
            <person name="Hunt S.E."/>
            <person name="Scott C.E."/>
            <person name="Jones M.C."/>
            <person name="Ainscough R."/>
            <person name="Almeida J.P."/>
            <person name="Ambrose K.D."/>
            <person name="Ashwell R.I."/>
            <person name="Babbage A.K."/>
            <person name="Babbage S."/>
            <person name="Bagguley C.L."/>
            <person name="Bailey J."/>
            <person name="Banerjee R."/>
            <person name="Barker D.J."/>
            <person name="Barlow K.F."/>
            <person name="Bates K."/>
            <person name="Beasley H."/>
            <person name="Beasley O."/>
            <person name="Bird C.P."/>
            <person name="Bray-Allen S."/>
            <person name="Brown A.J."/>
            <person name="Brown J.Y."/>
            <person name="Burford D."/>
            <person name="Burrill W."/>
            <person name="Burton J."/>
            <person name="Carder C."/>
            <person name="Carter N.P."/>
            <person name="Chapman J.C."/>
            <person name="Chen Y."/>
            <person name="Clarke G."/>
            <person name="Clark S.Y."/>
            <person name="Clee C.M."/>
            <person name="Clegg S."/>
            <person name="Collier R.E."/>
            <person name="Corby N."/>
            <person name="Crosier M."/>
            <person name="Cummings A.T."/>
            <person name="Davies J."/>
            <person name="Dhami P."/>
            <person name="Dunn M."/>
            <person name="Dutta I."/>
            <person name="Dyer L.W."/>
            <person name="Earthrowl M.E."/>
            <person name="Faulkner L."/>
            <person name="Fleming C.J."/>
            <person name="Frankish A."/>
            <person name="Frankland J.A."/>
            <person name="French L."/>
            <person name="Fricker D.G."/>
            <person name="Garner P."/>
            <person name="Garnett J."/>
            <person name="Ghori J."/>
            <person name="Gilbert J.G."/>
            <person name="Glison C."/>
            <person name="Grafham D.V."/>
            <person name="Gribble S."/>
            <person name="Griffiths C."/>
            <person name="Griffiths-Jones S."/>
            <person name="Grocock R."/>
            <person name="Guy J."/>
            <person name="Hall R.E."/>
            <person name="Hammond S."/>
            <person name="Harley J.L."/>
            <person name="Harrison E.S."/>
            <person name="Hart E.A."/>
            <person name="Heath P.D."/>
            <person name="Henderson C.D."/>
            <person name="Hopkins B.L."/>
            <person name="Howard P.J."/>
            <person name="Howden P.J."/>
            <person name="Huckle E."/>
            <person name="Johnson C."/>
            <person name="Johnson D."/>
            <person name="Joy A.A."/>
            <person name="Kay M."/>
            <person name="Keenan S."/>
            <person name="Kershaw J.K."/>
            <person name="Kimberley A.M."/>
            <person name="King A."/>
            <person name="Knights A."/>
            <person name="Laird G.K."/>
            <person name="Langford C."/>
            <person name="Lawlor S."/>
            <person name="Leongamornlert D.A."/>
            <person name="Leversha M."/>
            <person name="Lloyd C."/>
            <person name="Lloyd D.M."/>
            <person name="Lovell J."/>
            <person name="Martin S."/>
            <person name="Mashreghi-Mohammadi M."/>
            <person name="Matthews L."/>
            <person name="McLaren S."/>
            <person name="McLay K.E."/>
            <person name="McMurray A."/>
            <person name="Milne S."/>
            <person name="Nickerson T."/>
            <person name="Nisbett J."/>
            <person name="Nordsiek G."/>
            <person name="Pearce A.V."/>
            <person name="Peck A.I."/>
            <person name="Porter K.M."/>
            <person name="Pandian R."/>
            <person name="Pelan S."/>
            <person name="Phillimore B."/>
            <person name="Povey S."/>
            <person name="Ramsey Y."/>
            <person name="Rand V."/>
            <person name="Scharfe M."/>
            <person name="Sehra H.K."/>
            <person name="Shownkeen R."/>
            <person name="Sims S.K."/>
            <person name="Skuce C.D."/>
            <person name="Smith M."/>
            <person name="Steward C.A."/>
            <person name="Swarbreck D."/>
            <person name="Sycamore N."/>
            <person name="Tester J."/>
            <person name="Thorpe A."/>
            <person name="Tracey A."/>
            <person name="Tromans A."/>
            <person name="Thomas D.W."/>
            <person name="Wall M."/>
            <person name="Wallis J.M."/>
            <person name="West A.P."/>
            <person name="Whitehead S.L."/>
            <person name="Willey D.L."/>
            <person name="Williams S.A."/>
            <person name="Wilming L."/>
            <person name="Wray P.W."/>
            <person name="Young L."/>
            <person name="Ashurst J.L."/>
            <person name="Coulson A."/>
            <person name="Blocker H."/>
            <person name="Durbin R."/>
            <person name="Sulston J.E."/>
            <person name="Hubbard T."/>
            <person name="Jackson M.J."/>
            <person name="Bentley D.R."/>
            <person name="Beck S."/>
            <person name="Rogers J."/>
            <person name="Dunham I."/>
        </authorList>
    </citation>
    <scope>NUCLEOTIDE SEQUENCE [LARGE SCALE GENOMIC DNA]</scope>
</reference>
<evidence type="ECO:0000313" key="2">
    <source>
        <dbReference type="Proteomes" id="UP000005640"/>
    </source>
</evidence>
<dbReference type="AlphaFoldDB" id="A0A8V8TL57"/>
<dbReference type="SMR" id="A0A8V8TL57"/>
<reference evidence="1 2" key="3">
    <citation type="journal article" date="2004" name="Nature">
        <title>Finishing the euchromatic sequence of the human genome.</title>
        <authorList>
            <consortium name="International Human Genome Sequencing Consortium"/>
        </authorList>
    </citation>
    <scope>NUCLEOTIDE SEQUENCE [LARGE SCALE GENOMIC DNA]</scope>
</reference>
<dbReference type="Proteomes" id="UP000005640">
    <property type="component" value="Chromosome 9"/>
</dbReference>